<dbReference type="Gene3D" id="3.40.50.920">
    <property type="match status" value="1"/>
</dbReference>
<feature type="binding site" evidence="11">
    <location>
        <position position="284"/>
    </location>
    <ligand>
        <name>thiamine diphosphate</name>
        <dbReference type="ChEBI" id="CHEBI:58937"/>
    </ligand>
</feature>
<dbReference type="NCBIfam" id="NF003933">
    <property type="entry name" value="PRK05444.2-2"/>
    <property type="match status" value="1"/>
</dbReference>
<dbReference type="Pfam" id="PF02780">
    <property type="entry name" value="Transketolase_C"/>
    <property type="match status" value="1"/>
</dbReference>
<dbReference type="InterPro" id="IPR029061">
    <property type="entry name" value="THDP-binding"/>
</dbReference>
<dbReference type="InterPro" id="IPR020826">
    <property type="entry name" value="Transketolase_BS"/>
</dbReference>
<comment type="subunit">
    <text evidence="3 11">Homodimer.</text>
</comment>
<proteinExistence type="inferred from homology"/>
<feature type="binding site" evidence="11">
    <location>
        <position position="144"/>
    </location>
    <ligand>
        <name>Mg(2+)</name>
        <dbReference type="ChEBI" id="CHEBI:18420"/>
    </ligand>
</feature>
<dbReference type="CDD" id="cd07033">
    <property type="entry name" value="TPP_PYR_DXS_TK_like"/>
    <property type="match status" value="1"/>
</dbReference>
<evidence type="ECO:0000313" key="14">
    <source>
        <dbReference type="EMBL" id="KJU87302.1"/>
    </source>
</evidence>
<dbReference type="InterPro" id="IPR005477">
    <property type="entry name" value="Dxylulose-5-P_synthase"/>
</dbReference>
<keyword evidence="6 11" id="KW-0460">Magnesium</keyword>
<keyword evidence="5 11" id="KW-0479">Metal-binding</keyword>
<feature type="binding site" evidence="11">
    <location>
        <position position="72"/>
    </location>
    <ligand>
        <name>thiamine diphosphate</name>
        <dbReference type="ChEBI" id="CHEBI:58937"/>
    </ligand>
</feature>
<comment type="caution">
    <text evidence="14">The sequence shown here is derived from an EMBL/GenBank/DDBJ whole genome shotgun (WGS) entry which is preliminary data.</text>
</comment>
<evidence type="ECO:0000256" key="1">
    <source>
        <dbReference type="ARBA" id="ARBA00004980"/>
    </source>
</evidence>
<comment type="catalytic activity">
    <reaction evidence="11">
        <text>D-glyceraldehyde 3-phosphate + pyruvate + H(+) = 1-deoxy-D-xylulose 5-phosphate + CO2</text>
        <dbReference type="Rhea" id="RHEA:12605"/>
        <dbReference type="ChEBI" id="CHEBI:15361"/>
        <dbReference type="ChEBI" id="CHEBI:15378"/>
        <dbReference type="ChEBI" id="CHEBI:16526"/>
        <dbReference type="ChEBI" id="CHEBI:57792"/>
        <dbReference type="ChEBI" id="CHEBI:59776"/>
        <dbReference type="EC" id="2.2.1.7"/>
    </reaction>
</comment>
<dbReference type="PANTHER" id="PTHR43322">
    <property type="entry name" value="1-D-DEOXYXYLULOSE 5-PHOSPHATE SYNTHASE-RELATED"/>
    <property type="match status" value="1"/>
</dbReference>
<comment type="function">
    <text evidence="10 11">Catalyzes the acyloin condensation reaction between C atoms 2 and 3 of pyruvate and glyceraldehyde 3-phosphate to yield 1-deoxy-D-xylulose-5-phosphate (DXP).</text>
</comment>
<evidence type="ECO:0000313" key="15">
    <source>
        <dbReference type="Proteomes" id="UP000033423"/>
    </source>
</evidence>
<evidence type="ECO:0000256" key="2">
    <source>
        <dbReference type="ARBA" id="ARBA00011081"/>
    </source>
</evidence>
<feature type="binding site" evidence="11">
    <location>
        <position position="173"/>
    </location>
    <ligand>
        <name>thiamine diphosphate</name>
        <dbReference type="ChEBI" id="CHEBI:58937"/>
    </ligand>
</feature>
<dbReference type="NCBIfam" id="TIGR00204">
    <property type="entry name" value="dxs"/>
    <property type="match status" value="1"/>
</dbReference>
<evidence type="ECO:0000256" key="7">
    <source>
        <dbReference type="ARBA" id="ARBA00022977"/>
    </source>
</evidence>
<protein>
    <recommendedName>
        <fullName evidence="11">1-deoxy-D-xylulose-5-phosphate synthase</fullName>
        <ecNumber evidence="11">2.2.1.7</ecNumber>
    </recommendedName>
    <alternativeName>
        <fullName evidence="11">1-deoxyxylulose-5-phosphate synthase</fullName>
        <shortName evidence="11">DXP synthase</shortName>
        <shortName evidence="11">DXPS</shortName>
    </alternativeName>
</protein>
<evidence type="ECO:0000256" key="8">
    <source>
        <dbReference type="ARBA" id="ARBA00023052"/>
    </source>
</evidence>
<keyword evidence="7 11" id="KW-0784">Thiamine biosynthesis</keyword>
<evidence type="ECO:0000256" key="12">
    <source>
        <dbReference type="SAM" id="MobiDB-lite"/>
    </source>
</evidence>
<dbReference type="GO" id="GO:0005829">
    <property type="term" value="C:cytosol"/>
    <property type="evidence" value="ECO:0007669"/>
    <property type="project" value="TreeGrafter"/>
</dbReference>
<organism evidence="14 15">
    <name type="scientific">Candidatus Magnetobacterium bavaricum</name>
    <dbReference type="NCBI Taxonomy" id="29290"/>
    <lineage>
        <taxon>Bacteria</taxon>
        <taxon>Pseudomonadati</taxon>
        <taxon>Nitrospirota</taxon>
        <taxon>Thermodesulfovibrionia</taxon>
        <taxon>Thermodesulfovibrionales</taxon>
        <taxon>Candidatus Magnetobacteriaceae</taxon>
        <taxon>Candidatus Magnetobacterium</taxon>
    </lineage>
</organism>
<dbReference type="InterPro" id="IPR049557">
    <property type="entry name" value="Transketolase_CS"/>
</dbReference>
<dbReference type="SMART" id="SM00861">
    <property type="entry name" value="Transket_pyr"/>
    <property type="match status" value="1"/>
</dbReference>
<comment type="cofactor">
    <cofactor evidence="11">
        <name>thiamine diphosphate</name>
        <dbReference type="ChEBI" id="CHEBI:58937"/>
    </cofactor>
    <text evidence="11">Binds 1 thiamine pyrophosphate per subunit.</text>
</comment>
<evidence type="ECO:0000256" key="11">
    <source>
        <dbReference type="HAMAP-Rule" id="MF_00315"/>
    </source>
</evidence>
<comment type="pathway">
    <text evidence="1 11">Metabolic intermediate biosynthesis; 1-deoxy-D-xylulose 5-phosphate biosynthesis; 1-deoxy-D-xylulose 5-phosphate from D-glyceraldehyde 3-phosphate and pyruvate: step 1/1.</text>
</comment>
<evidence type="ECO:0000256" key="4">
    <source>
        <dbReference type="ARBA" id="ARBA00022679"/>
    </source>
</evidence>
<dbReference type="PROSITE" id="PS00802">
    <property type="entry name" value="TRANSKETOLASE_2"/>
    <property type="match status" value="1"/>
</dbReference>
<comment type="similarity">
    <text evidence="2 11">Belongs to the transketolase family. DXPS subfamily.</text>
</comment>
<dbReference type="EC" id="2.2.1.7" evidence="11"/>
<gene>
    <name evidence="11" type="primary">dxs</name>
    <name evidence="14" type="ORF">MBAV_000507</name>
</gene>
<dbReference type="Pfam" id="PF13292">
    <property type="entry name" value="DXP_synthase_N"/>
    <property type="match status" value="1"/>
</dbReference>
<dbReference type="InterPro" id="IPR005475">
    <property type="entry name" value="Transketolase-like_Pyr-bd"/>
</dbReference>
<reference evidence="14 15" key="1">
    <citation type="submission" date="2015-02" db="EMBL/GenBank/DDBJ databases">
        <title>Single-cell genomics of uncultivated deep-branching MTB reveals a conserved set of magnetosome genes.</title>
        <authorList>
            <person name="Kolinko S."/>
            <person name="Richter M."/>
            <person name="Glockner F.O."/>
            <person name="Brachmann A."/>
            <person name="Schuler D."/>
        </authorList>
    </citation>
    <scope>NUCLEOTIDE SEQUENCE [LARGE SCALE GENOMIC DNA]</scope>
    <source>
        <strain evidence="14">TM-1</strain>
    </source>
</reference>
<feature type="region of interest" description="Disordered" evidence="12">
    <location>
        <begin position="95"/>
        <end position="115"/>
    </location>
</feature>
<keyword evidence="8 11" id="KW-0786">Thiamine pyrophosphate</keyword>
<dbReference type="UniPathway" id="UPA00064">
    <property type="reaction ID" value="UER00091"/>
</dbReference>
<dbReference type="GO" id="GO:0008661">
    <property type="term" value="F:1-deoxy-D-xylulose-5-phosphate synthase activity"/>
    <property type="evidence" value="ECO:0007669"/>
    <property type="project" value="UniProtKB-UniRule"/>
</dbReference>
<feature type="binding site" evidence="11">
    <location>
        <begin position="145"/>
        <end position="146"/>
    </location>
    <ligand>
        <name>thiamine diphosphate</name>
        <dbReference type="ChEBI" id="CHEBI:58937"/>
    </ligand>
</feature>
<dbReference type="GO" id="GO:0016114">
    <property type="term" value="P:terpenoid biosynthetic process"/>
    <property type="evidence" value="ECO:0007669"/>
    <property type="project" value="UniProtKB-UniRule"/>
</dbReference>
<evidence type="ECO:0000256" key="3">
    <source>
        <dbReference type="ARBA" id="ARBA00011738"/>
    </source>
</evidence>
<accession>A0A0F3GZQ0</accession>
<dbReference type="PATRIC" id="fig|29290.4.peg.684"/>
<dbReference type="FunFam" id="3.40.50.970:FF:000005">
    <property type="entry name" value="1-deoxy-D-xylulose-5-phosphate synthase"/>
    <property type="match status" value="1"/>
</dbReference>
<feature type="binding site" evidence="11">
    <location>
        <begin position="113"/>
        <end position="115"/>
    </location>
    <ligand>
        <name>thiamine diphosphate</name>
        <dbReference type="ChEBI" id="CHEBI:58937"/>
    </ligand>
</feature>
<feature type="binding site" evidence="11">
    <location>
        <position position="365"/>
    </location>
    <ligand>
        <name>thiamine diphosphate</name>
        <dbReference type="ChEBI" id="CHEBI:58937"/>
    </ligand>
</feature>
<dbReference type="GO" id="GO:0019288">
    <property type="term" value="P:isopentenyl diphosphate biosynthetic process, methylerythritol 4-phosphate pathway"/>
    <property type="evidence" value="ECO:0007669"/>
    <property type="project" value="TreeGrafter"/>
</dbReference>
<dbReference type="InterPro" id="IPR009014">
    <property type="entry name" value="Transketo_C/PFOR_II"/>
</dbReference>
<dbReference type="AlphaFoldDB" id="A0A0F3GZQ0"/>
<dbReference type="Pfam" id="PF02779">
    <property type="entry name" value="Transket_pyr"/>
    <property type="match status" value="1"/>
</dbReference>
<evidence type="ECO:0000256" key="9">
    <source>
        <dbReference type="ARBA" id="ARBA00023229"/>
    </source>
</evidence>
<evidence type="ECO:0000256" key="10">
    <source>
        <dbReference type="ARBA" id="ARBA00055605"/>
    </source>
</evidence>
<dbReference type="PROSITE" id="PS00801">
    <property type="entry name" value="TRANSKETOLASE_1"/>
    <property type="match status" value="1"/>
</dbReference>
<dbReference type="GO" id="GO:0009228">
    <property type="term" value="P:thiamine biosynthetic process"/>
    <property type="evidence" value="ECO:0007669"/>
    <property type="project" value="UniProtKB-UniRule"/>
</dbReference>
<dbReference type="SUPFAM" id="SSF52922">
    <property type="entry name" value="TK C-terminal domain-like"/>
    <property type="match status" value="1"/>
</dbReference>
<evidence type="ECO:0000256" key="6">
    <source>
        <dbReference type="ARBA" id="ARBA00022842"/>
    </source>
</evidence>
<dbReference type="Proteomes" id="UP000033423">
    <property type="component" value="Unassembled WGS sequence"/>
</dbReference>
<dbReference type="FunFam" id="3.40.50.920:FF:000002">
    <property type="entry name" value="1-deoxy-D-xylulose-5-phosphate synthase"/>
    <property type="match status" value="1"/>
</dbReference>
<dbReference type="PANTHER" id="PTHR43322:SF5">
    <property type="entry name" value="1-DEOXY-D-XYLULOSE-5-PHOSPHATE SYNTHASE, CHLOROPLASTIC"/>
    <property type="match status" value="1"/>
</dbReference>
<feature type="domain" description="Transketolase-like pyrimidine-binding" evidence="13">
    <location>
        <begin position="314"/>
        <end position="478"/>
    </location>
</feature>
<dbReference type="EMBL" id="LACI01000233">
    <property type="protein sequence ID" value="KJU87302.1"/>
    <property type="molecule type" value="Genomic_DNA"/>
</dbReference>
<dbReference type="GO" id="GO:0030976">
    <property type="term" value="F:thiamine pyrophosphate binding"/>
    <property type="evidence" value="ECO:0007669"/>
    <property type="project" value="UniProtKB-UniRule"/>
</dbReference>
<dbReference type="InterPro" id="IPR033248">
    <property type="entry name" value="Transketolase_C"/>
</dbReference>
<dbReference type="GO" id="GO:0000287">
    <property type="term" value="F:magnesium ion binding"/>
    <property type="evidence" value="ECO:0007669"/>
    <property type="project" value="UniProtKB-UniRule"/>
</dbReference>
<keyword evidence="9 11" id="KW-0414">Isoprene biosynthesis</keyword>
<dbReference type="SUPFAM" id="SSF52518">
    <property type="entry name" value="Thiamin diphosphate-binding fold (THDP-binding)"/>
    <property type="match status" value="2"/>
</dbReference>
<dbReference type="HAMAP" id="MF_00315">
    <property type="entry name" value="DXP_synth"/>
    <property type="match status" value="1"/>
</dbReference>
<comment type="cofactor">
    <cofactor evidence="11">
        <name>Mg(2+)</name>
        <dbReference type="ChEBI" id="CHEBI:18420"/>
    </cofactor>
    <text evidence="11">Binds 1 Mg(2+) ion per subunit.</text>
</comment>
<dbReference type="Gene3D" id="3.40.50.970">
    <property type="match status" value="2"/>
</dbReference>
<name>A0A0F3GZQ0_9BACT</name>
<feature type="binding site" evidence="11">
    <location>
        <position position="173"/>
    </location>
    <ligand>
        <name>Mg(2+)</name>
        <dbReference type="ChEBI" id="CHEBI:18420"/>
    </ligand>
</feature>
<dbReference type="CDD" id="cd02007">
    <property type="entry name" value="TPP_DXS"/>
    <property type="match status" value="1"/>
</dbReference>
<evidence type="ECO:0000259" key="13">
    <source>
        <dbReference type="SMART" id="SM00861"/>
    </source>
</evidence>
<evidence type="ECO:0000256" key="5">
    <source>
        <dbReference type="ARBA" id="ARBA00022723"/>
    </source>
</evidence>
<sequence>MRLNEIKTPAAIKRLCIEELKYLAQEIREVIIKRVSLNGGHLASNLGVIELTLALHYVFNSPVDKIIWDVGHQSYPHKLLTGRLDRFPTLRQYGGLSGFPKREESPHDPYGTGHSSTSISAALGIVEGRERLGRVFKVIAVIGDGAMTGGLAFEGLNHAGHLKRDMIVVLNDNEMSISKNVGALSSYLTRIMTCNMYKKLKKETKNFIEFIPKVGEHVSRIAQKTEDTLKYFILPGMLFEELGFTYVGPIDGHDIGKLIDAFECIKDSAGPTLVHIITRKGKGYEFSERYPCTFHGVGPFEPDTGESKKCQLRPSFSELFGQAMVELAESDPRVIAITAAMTEGTGLETFAKRFPERFYDVGIAEPHAVTFAAGLSVQGLRPVVAVYSTFLQRAYDEVVHDVCLQKLPVIFAIDRAGIVGEDGPTHQGLFDISYLRHVPNLTIMAPKNGFELRAMLKLAINQGLPAVVRFSRDSVCEDMEEFCLPVQYGKAEVIMQGKDIAFLATGQCVLSAYIAAKTLLAGGIEAEVVNMRFIKPLDTDFILDLVKRINRIITIEENVVAGGFGSAVLEHLNAAGITDVALKIMGIPDVFVEHGRQDILRHIYELDADGICKAATTLLKQRHGA</sequence>
<keyword evidence="15" id="KW-1185">Reference proteome</keyword>
<keyword evidence="4 11" id="KW-0808">Transferase</keyword>